<evidence type="ECO:0000256" key="1">
    <source>
        <dbReference type="SAM" id="SignalP"/>
    </source>
</evidence>
<organism evidence="3 4">
    <name type="scientific">Fonticella tunisiensis</name>
    <dbReference type="NCBI Taxonomy" id="1096341"/>
    <lineage>
        <taxon>Bacteria</taxon>
        <taxon>Bacillati</taxon>
        <taxon>Bacillota</taxon>
        <taxon>Clostridia</taxon>
        <taxon>Eubacteriales</taxon>
        <taxon>Clostridiaceae</taxon>
        <taxon>Fonticella</taxon>
    </lineage>
</organism>
<dbReference type="InterPro" id="IPR035940">
    <property type="entry name" value="CAP_sf"/>
</dbReference>
<dbReference type="Gene3D" id="3.40.33.10">
    <property type="entry name" value="CAP"/>
    <property type="match status" value="1"/>
</dbReference>
<dbReference type="SMART" id="SM00257">
    <property type="entry name" value="LysM"/>
    <property type="match status" value="1"/>
</dbReference>
<proteinExistence type="predicted"/>
<dbReference type="NCBIfam" id="TIGR02909">
    <property type="entry name" value="spore_YkwD"/>
    <property type="match status" value="1"/>
</dbReference>
<dbReference type="CDD" id="cd00118">
    <property type="entry name" value="LysM"/>
    <property type="match status" value="1"/>
</dbReference>
<gene>
    <name evidence="3" type="ORF">EDD71_1047</name>
</gene>
<dbReference type="InterPro" id="IPR036779">
    <property type="entry name" value="LysM_dom_sf"/>
</dbReference>
<dbReference type="InterPro" id="IPR014258">
    <property type="entry name" value="CAP_domain_YkwD-like"/>
</dbReference>
<dbReference type="OrthoDB" id="9783944at2"/>
<sequence length="206" mass="23077">MKKKILVIAFSFMMVSATVFAQPFNYTIKPGDCIWDIADKYGCRPGDIIKLNPQMTNPRLVKPGQNVSVPSPSDTANAYEKEVIRLTNIERSKAGLPALKENAQLSKVARLKSQDMANKGYFSHQSPTYGSPFQMMQSFGLRFSSAGENIAYGQRTPEEVVRAWMNSPGHRANILSRSYTEIGVGLARNKNGTPYWTQMFMQPTNR</sequence>
<dbReference type="Pfam" id="PF00188">
    <property type="entry name" value="CAP"/>
    <property type="match status" value="1"/>
</dbReference>
<evidence type="ECO:0000313" key="4">
    <source>
        <dbReference type="Proteomes" id="UP000295325"/>
    </source>
</evidence>
<dbReference type="SUPFAM" id="SSF54106">
    <property type="entry name" value="LysM domain"/>
    <property type="match status" value="1"/>
</dbReference>
<dbReference type="RefSeq" id="WP_133627294.1">
    <property type="nucleotide sequence ID" value="NZ_SOAZ01000004.1"/>
</dbReference>
<dbReference type="PROSITE" id="PS51782">
    <property type="entry name" value="LYSM"/>
    <property type="match status" value="1"/>
</dbReference>
<dbReference type="CDD" id="cd05379">
    <property type="entry name" value="CAP_bacterial"/>
    <property type="match status" value="1"/>
</dbReference>
<dbReference type="PANTHER" id="PTHR31157:SF1">
    <property type="entry name" value="SCP DOMAIN-CONTAINING PROTEIN"/>
    <property type="match status" value="1"/>
</dbReference>
<dbReference type="EMBL" id="SOAZ01000004">
    <property type="protein sequence ID" value="TDT62285.1"/>
    <property type="molecule type" value="Genomic_DNA"/>
</dbReference>
<evidence type="ECO:0000259" key="2">
    <source>
        <dbReference type="PROSITE" id="PS51782"/>
    </source>
</evidence>
<dbReference type="Gene3D" id="3.10.350.10">
    <property type="entry name" value="LysM domain"/>
    <property type="match status" value="1"/>
</dbReference>
<accession>A0A4R7KRR6</accession>
<keyword evidence="1" id="KW-0732">Signal</keyword>
<dbReference type="InterPro" id="IPR014044">
    <property type="entry name" value="CAP_dom"/>
</dbReference>
<reference evidence="3 4" key="1">
    <citation type="submission" date="2019-03" db="EMBL/GenBank/DDBJ databases">
        <title>Genomic Encyclopedia of Type Strains, Phase IV (KMG-IV): sequencing the most valuable type-strain genomes for metagenomic binning, comparative biology and taxonomic classification.</title>
        <authorList>
            <person name="Goeker M."/>
        </authorList>
    </citation>
    <scope>NUCLEOTIDE SEQUENCE [LARGE SCALE GENOMIC DNA]</scope>
    <source>
        <strain evidence="3 4">DSM 24455</strain>
    </source>
</reference>
<dbReference type="PANTHER" id="PTHR31157">
    <property type="entry name" value="SCP DOMAIN-CONTAINING PROTEIN"/>
    <property type="match status" value="1"/>
</dbReference>
<evidence type="ECO:0000313" key="3">
    <source>
        <dbReference type="EMBL" id="TDT62285.1"/>
    </source>
</evidence>
<dbReference type="Proteomes" id="UP000295325">
    <property type="component" value="Unassembled WGS sequence"/>
</dbReference>
<dbReference type="AlphaFoldDB" id="A0A4R7KRR6"/>
<dbReference type="InterPro" id="IPR018392">
    <property type="entry name" value="LysM"/>
</dbReference>
<feature type="signal peptide" evidence="1">
    <location>
        <begin position="1"/>
        <end position="21"/>
    </location>
</feature>
<feature type="chain" id="PRO_5020733241" evidence="1">
    <location>
        <begin position="22"/>
        <end position="206"/>
    </location>
</feature>
<comment type="caution">
    <text evidence="3">The sequence shown here is derived from an EMBL/GenBank/DDBJ whole genome shotgun (WGS) entry which is preliminary data.</text>
</comment>
<dbReference type="Pfam" id="PF01476">
    <property type="entry name" value="LysM"/>
    <property type="match status" value="1"/>
</dbReference>
<dbReference type="SUPFAM" id="SSF55797">
    <property type="entry name" value="PR-1-like"/>
    <property type="match status" value="1"/>
</dbReference>
<keyword evidence="4" id="KW-1185">Reference proteome</keyword>
<name>A0A4R7KRR6_9CLOT</name>
<protein>
    <submittedName>
        <fullName evidence="3">Putative YkwD family protein</fullName>
    </submittedName>
</protein>
<feature type="domain" description="LysM" evidence="2">
    <location>
        <begin position="24"/>
        <end position="69"/>
    </location>
</feature>